<proteinExistence type="inferred from homology"/>
<dbReference type="PANTHER" id="PTHR43725">
    <property type="entry name" value="UDP-GLUCOSE 4-EPIMERASE"/>
    <property type="match status" value="1"/>
</dbReference>
<keyword evidence="13" id="KW-1185">Reference proteome</keyword>
<comment type="subunit">
    <text evidence="10">Homodimer.</text>
</comment>
<evidence type="ECO:0000256" key="5">
    <source>
        <dbReference type="ARBA" id="ARBA00013189"/>
    </source>
</evidence>
<evidence type="ECO:0000256" key="6">
    <source>
        <dbReference type="ARBA" id="ARBA00018569"/>
    </source>
</evidence>
<comment type="caution">
    <text evidence="12">The sequence shown here is derived from an EMBL/GenBank/DDBJ whole genome shotgun (WGS) entry which is preliminary data.</text>
</comment>
<evidence type="ECO:0000256" key="8">
    <source>
        <dbReference type="ARBA" id="ARBA00023235"/>
    </source>
</evidence>
<keyword evidence="7 10" id="KW-0520">NAD</keyword>
<dbReference type="Gene3D" id="3.90.25.10">
    <property type="entry name" value="UDP-galactose 4-epimerase, domain 1"/>
    <property type="match status" value="1"/>
</dbReference>
<feature type="domain" description="NAD-dependent epimerase/dehydratase" evidence="11">
    <location>
        <begin position="22"/>
        <end position="268"/>
    </location>
</feature>
<dbReference type="SUPFAM" id="SSF51735">
    <property type="entry name" value="NAD(P)-binding Rossmann-fold domains"/>
    <property type="match status" value="1"/>
</dbReference>
<dbReference type="PANTHER" id="PTHR43725:SF53">
    <property type="entry name" value="UDP-ARABINOSE 4-EPIMERASE 1"/>
    <property type="match status" value="1"/>
</dbReference>
<evidence type="ECO:0000256" key="7">
    <source>
        <dbReference type="ARBA" id="ARBA00023027"/>
    </source>
</evidence>
<evidence type="ECO:0000256" key="2">
    <source>
        <dbReference type="ARBA" id="ARBA00001911"/>
    </source>
</evidence>
<comment type="catalytic activity">
    <reaction evidence="1 10">
        <text>UDP-alpha-D-glucose = UDP-alpha-D-galactose</text>
        <dbReference type="Rhea" id="RHEA:22168"/>
        <dbReference type="ChEBI" id="CHEBI:58885"/>
        <dbReference type="ChEBI" id="CHEBI:66914"/>
        <dbReference type="EC" id="5.1.3.2"/>
    </reaction>
</comment>
<dbReference type="CDD" id="cd05247">
    <property type="entry name" value="UDP_G4E_1_SDR_e"/>
    <property type="match status" value="1"/>
</dbReference>
<dbReference type="EC" id="5.1.3.2" evidence="5 10"/>
<dbReference type="Proteomes" id="UP001596470">
    <property type="component" value="Unassembled WGS sequence"/>
</dbReference>
<reference evidence="13" key="1">
    <citation type="journal article" date="2019" name="Int. J. Syst. Evol. Microbiol.">
        <title>The Global Catalogue of Microorganisms (GCM) 10K type strain sequencing project: providing services to taxonomists for standard genome sequencing and annotation.</title>
        <authorList>
            <consortium name="The Broad Institute Genomics Platform"/>
            <consortium name="The Broad Institute Genome Sequencing Center for Infectious Disease"/>
            <person name="Wu L."/>
            <person name="Ma J."/>
        </authorList>
    </citation>
    <scope>NUCLEOTIDE SEQUENCE [LARGE SCALE GENOMIC DNA]</scope>
    <source>
        <strain evidence="13">KACC 12634</strain>
    </source>
</reference>
<dbReference type="InterPro" id="IPR036291">
    <property type="entry name" value="NAD(P)-bd_dom_sf"/>
</dbReference>
<accession>A0ABW2DDK3</accession>
<dbReference type="GO" id="GO:0003978">
    <property type="term" value="F:UDP-glucose 4-epimerase activity"/>
    <property type="evidence" value="ECO:0007669"/>
    <property type="project" value="UniProtKB-EC"/>
</dbReference>
<dbReference type="Pfam" id="PF01370">
    <property type="entry name" value="Epimerase"/>
    <property type="match status" value="1"/>
</dbReference>
<keyword evidence="8 10" id="KW-0413">Isomerase</keyword>
<protein>
    <recommendedName>
        <fullName evidence="6 10">UDP-glucose 4-epimerase</fullName>
        <ecNumber evidence="5 10">5.1.3.2</ecNumber>
    </recommendedName>
</protein>
<sequence length="341" mass="36330">MGPRPRTRDLGQHSQGGTVKYLVTGGAGYIGSIVATMLLEAGHEVVVLDDCPPAAAVRVPVGATLVPSAVQWASEVLDESFDGVLHFAGLIAAGESMEKPEIYWEHNTSGTFALLEAMRDANVKTLVFSSTAAVYGNPVEVPIREDAIKAPTSTYGATKLAADMAIQSEATAHGLAAVSLRYFNVVGAYQDRSGVWHGENHEPETHIIPIAFDAASGRRESFAIFGDDYPTPDGTCVRDYIHVADLAEAHLLALGAAAAGEHKIYNLGNGNGFSNKEVVATVKAVTGTDFPVAVGPRRAGDPAELVASSERAKTELGWKPSRDTLDRMVADAWEYYQHARR</sequence>
<organism evidence="12 13">
    <name type="scientific">Glycomyces mayteni</name>
    <dbReference type="NCBI Taxonomy" id="543887"/>
    <lineage>
        <taxon>Bacteria</taxon>
        <taxon>Bacillati</taxon>
        <taxon>Actinomycetota</taxon>
        <taxon>Actinomycetes</taxon>
        <taxon>Glycomycetales</taxon>
        <taxon>Glycomycetaceae</taxon>
        <taxon>Glycomyces</taxon>
    </lineage>
</organism>
<dbReference type="Gene3D" id="3.40.50.720">
    <property type="entry name" value="NAD(P)-binding Rossmann-like Domain"/>
    <property type="match status" value="1"/>
</dbReference>
<evidence type="ECO:0000259" key="11">
    <source>
        <dbReference type="Pfam" id="PF01370"/>
    </source>
</evidence>
<gene>
    <name evidence="12" type="primary">galE</name>
    <name evidence="12" type="ORF">ACFQS3_19055</name>
</gene>
<evidence type="ECO:0000256" key="4">
    <source>
        <dbReference type="ARBA" id="ARBA00007637"/>
    </source>
</evidence>
<dbReference type="NCBIfam" id="TIGR01179">
    <property type="entry name" value="galE"/>
    <property type="match status" value="1"/>
</dbReference>
<evidence type="ECO:0000313" key="12">
    <source>
        <dbReference type="EMBL" id="MFC6959299.1"/>
    </source>
</evidence>
<dbReference type="InterPro" id="IPR001509">
    <property type="entry name" value="Epimerase_deHydtase"/>
</dbReference>
<evidence type="ECO:0000256" key="3">
    <source>
        <dbReference type="ARBA" id="ARBA00004947"/>
    </source>
</evidence>
<dbReference type="InterPro" id="IPR005886">
    <property type="entry name" value="UDP_G4E"/>
</dbReference>
<evidence type="ECO:0000313" key="13">
    <source>
        <dbReference type="Proteomes" id="UP001596470"/>
    </source>
</evidence>
<dbReference type="EMBL" id="JBHSYS010000004">
    <property type="protein sequence ID" value="MFC6959299.1"/>
    <property type="molecule type" value="Genomic_DNA"/>
</dbReference>
<comment type="similarity">
    <text evidence="4 10">Belongs to the NAD(P)-dependent epimerase/dehydratase family.</text>
</comment>
<name>A0ABW2DDK3_9ACTN</name>
<comment type="pathway">
    <text evidence="3 10">Carbohydrate metabolism; galactose metabolism.</text>
</comment>
<dbReference type="RefSeq" id="WP_382345082.1">
    <property type="nucleotide sequence ID" value="NZ_JBHMBP010000001.1"/>
</dbReference>
<evidence type="ECO:0000256" key="1">
    <source>
        <dbReference type="ARBA" id="ARBA00000083"/>
    </source>
</evidence>
<evidence type="ECO:0000256" key="10">
    <source>
        <dbReference type="RuleBase" id="RU366046"/>
    </source>
</evidence>
<comment type="cofactor">
    <cofactor evidence="2 10">
        <name>NAD(+)</name>
        <dbReference type="ChEBI" id="CHEBI:57540"/>
    </cofactor>
</comment>
<keyword evidence="9 10" id="KW-0119">Carbohydrate metabolism</keyword>
<evidence type="ECO:0000256" key="9">
    <source>
        <dbReference type="ARBA" id="ARBA00023277"/>
    </source>
</evidence>